<keyword evidence="3" id="KW-0548">Nucleotidyltransferase</keyword>
<dbReference type="SMART" id="SM00267">
    <property type="entry name" value="GGDEF"/>
    <property type="match status" value="1"/>
</dbReference>
<dbReference type="InterPro" id="IPR052163">
    <property type="entry name" value="DGC-Regulatory_Protein"/>
</dbReference>
<reference evidence="4" key="1">
    <citation type="journal article" date="2019" name="Int. J. Syst. Evol. Microbiol.">
        <title>The Global Catalogue of Microorganisms (GCM) 10K type strain sequencing project: providing services to taxonomists for standard genome sequencing and annotation.</title>
        <authorList>
            <consortium name="The Broad Institute Genomics Platform"/>
            <consortium name="The Broad Institute Genome Sequencing Center for Infectious Disease"/>
            <person name="Wu L."/>
            <person name="Ma J."/>
        </authorList>
    </citation>
    <scope>NUCLEOTIDE SEQUENCE [LARGE SCALE GENOMIC DNA]</scope>
    <source>
        <strain evidence="4">CCUG 52478</strain>
    </source>
</reference>
<feature type="transmembrane region" description="Helical" evidence="1">
    <location>
        <begin position="153"/>
        <end position="174"/>
    </location>
</feature>
<feature type="transmembrane region" description="Helical" evidence="1">
    <location>
        <begin position="61"/>
        <end position="79"/>
    </location>
</feature>
<protein>
    <submittedName>
        <fullName evidence="3">Diguanylate cyclase domain-containing protein</fullName>
        <ecNumber evidence="3">2.7.7.65</ecNumber>
    </submittedName>
</protein>
<feature type="transmembrane region" description="Helical" evidence="1">
    <location>
        <begin position="36"/>
        <end position="54"/>
    </location>
</feature>
<keyword evidence="1" id="KW-1133">Transmembrane helix</keyword>
<feature type="transmembrane region" description="Helical" evidence="1">
    <location>
        <begin position="267"/>
        <end position="286"/>
    </location>
</feature>
<keyword evidence="1" id="KW-0472">Membrane</keyword>
<dbReference type="InterPro" id="IPR029787">
    <property type="entry name" value="Nucleotide_cyclase"/>
</dbReference>
<dbReference type="RefSeq" id="WP_367917335.1">
    <property type="nucleotide sequence ID" value="NZ_BAABAC010000003.1"/>
</dbReference>
<keyword evidence="4" id="KW-1185">Reference proteome</keyword>
<dbReference type="PROSITE" id="PS50887">
    <property type="entry name" value="GGDEF"/>
    <property type="match status" value="1"/>
</dbReference>
<name>A0ABW3W6Y4_9ACTN</name>
<accession>A0ABW3W6Y4</accession>
<keyword evidence="3" id="KW-0808">Transferase</keyword>
<dbReference type="SUPFAM" id="SSF55073">
    <property type="entry name" value="Nucleotide cyclase"/>
    <property type="match status" value="1"/>
</dbReference>
<evidence type="ECO:0000256" key="1">
    <source>
        <dbReference type="SAM" id="Phobius"/>
    </source>
</evidence>
<organism evidence="3 4">
    <name type="scientific">Nocardioides ginsengisoli</name>
    <dbReference type="NCBI Taxonomy" id="363868"/>
    <lineage>
        <taxon>Bacteria</taxon>
        <taxon>Bacillati</taxon>
        <taxon>Actinomycetota</taxon>
        <taxon>Actinomycetes</taxon>
        <taxon>Propionibacteriales</taxon>
        <taxon>Nocardioidaceae</taxon>
        <taxon>Nocardioides</taxon>
    </lineage>
</organism>
<dbReference type="InterPro" id="IPR000160">
    <property type="entry name" value="GGDEF_dom"/>
</dbReference>
<gene>
    <name evidence="3" type="ORF">ACFQ3F_23415</name>
</gene>
<evidence type="ECO:0000259" key="2">
    <source>
        <dbReference type="PROSITE" id="PS50887"/>
    </source>
</evidence>
<feature type="transmembrane region" description="Helical" evidence="1">
    <location>
        <begin position="85"/>
        <end position="107"/>
    </location>
</feature>
<dbReference type="PANTHER" id="PTHR46663">
    <property type="entry name" value="DIGUANYLATE CYCLASE DGCT-RELATED"/>
    <property type="match status" value="1"/>
</dbReference>
<comment type="caution">
    <text evidence="3">The sequence shown here is derived from an EMBL/GenBank/DDBJ whole genome shotgun (WGS) entry which is preliminary data.</text>
</comment>
<feature type="transmembrane region" description="Helical" evidence="1">
    <location>
        <begin position="214"/>
        <end position="230"/>
    </location>
</feature>
<dbReference type="InterPro" id="IPR043128">
    <property type="entry name" value="Rev_trsase/Diguanyl_cyclase"/>
</dbReference>
<feature type="transmembrane region" description="Helical" evidence="1">
    <location>
        <begin position="186"/>
        <end position="208"/>
    </location>
</feature>
<dbReference type="EMBL" id="JBHTLX010000029">
    <property type="protein sequence ID" value="MFD1250759.1"/>
    <property type="molecule type" value="Genomic_DNA"/>
</dbReference>
<dbReference type="Gene3D" id="3.30.70.270">
    <property type="match status" value="1"/>
</dbReference>
<feature type="domain" description="GGDEF" evidence="2">
    <location>
        <begin position="329"/>
        <end position="463"/>
    </location>
</feature>
<dbReference type="NCBIfam" id="TIGR00254">
    <property type="entry name" value="GGDEF"/>
    <property type="match status" value="1"/>
</dbReference>
<dbReference type="GO" id="GO:0052621">
    <property type="term" value="F:diguanylate cyclase activity"/>
    <property type="evidence" value="ECO:0007669"/>
    <property type="project" value="UniProtKB-EC"/>
</dbReference>
<evidence type="ECO:0000313" key="4">
    <source>
        <dbReference type="Proteomes" id="UP001597229"/>
    </source>
</evidence>
<sequence length="468" mass="49653">MVRRFVHAGLPAVGFAAADAAAVLLGRATRLEESQISLVWPAAAVGVLWALYLRGLSRRRAAVNWLLMGGVNIAVVLGTDAEPAVAVWFAGVNMALAAVTSEVLARGRPSVVLREPADLARLVVAVSAGTVVAATLSIAFLASVGHGDLPETFALFAVRNGVTALTGVAIVLRLRDAQWRRPRWTGAWIAETLACAVVTAVVFGRVYWFNPGHPIAFAVMLPALWVALRYSTTTSTVFTGIGGASIVAATLLDRGALHGLPPEQQAVLAQGMVGSLTLVVLAMALFRDSRNALIAELSHLALHDPLTGLANRTLLNQRLEAALAHGAPGTVGVLMLDLDGFKLVNDAWGHDEGDLLLGEIARRLVQETRPTDTVARLGGDEFVVMCPDVGDPAELEMYAERIRRAVARPYGLASDAPYDRITASVGCAVSDRSSTPRSLMARADHRMYETKRAARARTFTGAAARSAR</sequence>
<proteinExistence type="predicted"/>
<dbReference type="Pfam" id="PF00990">
    <property type="entry name" value="GGDEF"/>
    <property type="match status" value="1"/>
</dbReference>
<dbReference type="PANTHER" id="PTHR46663:SF4">
    <property type="entry name" value="DIGUANYLATE CYCLASE DGCT-RELATED"/>
    <property type="match status" value="1"/>
</dbReference>
<feature type="transmembrane region" description="Helical" evidence="1">
    <location>
        <begin position="119"/>
        <end position="141"/>
    </location>
</feature>
<feature type="transmembrane region" description="Helical" evidence="1">
    <location>
        <begin position="237"/>
        <end position="255"/>
    </location>
</feature>
<dbReference type="Proteomes" id="UP001597229">
    <property type="component" value="Unassembled WGS sequence"/>
</dbReference>
<dbReference type="EC" id="2.7.7.65" evidence="3"/>
<dbReference type="CDD" id="cd01949">
    <property type="entry name" value="GGDEF"/>
    <property type="match status" value="1"/>
</dbReference>
<evidence type="ECO:0000313" key="3">
    <source>
        <dbReference type="EMBL" id="MFD1250759.1"/>
    </source>
</evidence>
<keyword evidence="1" id="KW-0812">Transmembrane</keyword>